<organism evidence="3 4">
    <name type="scientific">Haliangium ochraceum (strain DSM 14365 / JCM 11303 / SMP-2)</name>
    <dbReference type="NCBI Taxonomy" id="502025"/>
    <lineage>
        <taxon>Bacteria</taxon>
        <taxon>Pseudomonadati</taxon>
        <taxon>Myxococcota</taxon>
        <taxon>Polyangia</taxon>
        <taxon>Haliangiales</taxon>
        <taxon>Kofleriaceae</taxon>
        <taxon>Haliangium</taxon>
    </lineage>
</organism>
<protein>
    <recommendedName>
        <fullName evidence="5">PE-PGRS family protein</fullName>
    </recommendedName>
</protein>
<dbReference type="HOGENOM" id="CLU_049586_0_0_7"/>
<evidence type="ECO:0000256" key="1">
    <source>
        <dbReference type="SAM" id="MobiDB-lite"/>
    </source>
</evidence>
<feature type="region of interest" description="Disordered" evidence="1">
    <location>
        <begin position="336"/>
        <end position="435"/>
    </location>
</feature>
<feature type="region of interest" description="Disordered" evidence="1">
    <location>
        <begin position="283"/>
        <end position="319"/>
    </location>
</feature>
<evidence type="ECO:0008006" key="5">
    <source>
        <dbReference type="Google" id="ProtNLM"/>
    </source>
</evidence>
<feature type="region of interest" description="Disordered" evidence="1">
    <location>
        <begin position="178"/>
        <end position="255"/>
    </location>
</feature>
<dbReference type="KEGG" id="hoh:Hoch_2086"/>
<evidence type="ECO:0000313" key="3">
    <source>
        <dbReference type="EMBL" id="ACY14631.1"/>
    </source>
</evidence>
<feature type="compositionally biased region" description="Polar residues" evidence="1">
    <location>
        <begin position="422"/>
        <end position="435"/>
    </location>
</feature>
<accession>D0LG29</accession>
<keyword evidence="4" id="KW-1185">Reference proteome</keyword>
<feature type="chain" id="PRO_5003010181" description="PE-PGRS family protein" evidence="2">
    <location>
        <begin position="20"/>
        <end position="435"/>
    </location>
</feature>
<dbReference type="STRING" id="502025.Hoch_2086"/>
<name>D0LG29_HALO1</name>
<feature type="compositionally biased region" description="Gly residues" evidence="1">
    <location>
        <begin position="205"/>
        <end position="219"/>
    </location>
</feature>
<dbReference type="RefSeq" id="WP_012827239.1">
    <property type="nucleotide sequence ID" value="NC_013440.1"/>
</dbReference>
<evidence type="ECO:0000256" key="2">
    <source>
        <dbReference type="SAM" id="SignalP"/>
    </source>
</evidence>
<dbReference type="eggNOG" id="ENOG502ZKV7">
    <property type="taxonomic scope" value="Bacteria"/>
</dbReference>
<sequence>MRRTSSSLTRLLVAGLACACLPSAACTFSPSPLDPIGVDAALAPDADIGSDAPLPVIDAGPDDGGIDAPPPPELIDIAHLAAEDEWPGLASLQLDNGASIDTTALTINGMPYPGVEGDDIVFESVAQEGSGPELAVLRVSALTVNNGTVRVLGARPLLVIASGEITLDGVLDASADFATPGPGGAAQSEGDGRGGDGSSDDNLDTGGGGAGFGGGGGEGGESDDCIICPSRGRPGEPYGVPSLVPLQGGSGGGDGAIDRSCAKAAGGAGGGAVQISSSTSIRIAPNSGVHTGGGGGRGGSIEDDGCPEDTSGSGAGGGSGGAIYLQAPMIEHRGVLAANGGSGGSGGGGNNRNHGENGAFSAASAPGGQSPDDNFGGTGGNGGALDVGAEVGRGGETNGGGGGGAVGRIVLRTAEGGLDENGGSTTSPAPARLTQ</sequence>
<evidence type="ECO:0000313" key="4">
    <source>
        <dbReference type="Proteomes" id="UP000001880"/>
    </source>
</evidence>
<proteinExistence type="predicted"/>
<reference evidence="3 4" key="1">
    <citation type="journal article" date="2010" name="Stand. Genomic Sci.">
        <title>Complete genome sequence of Haliangium ochraceum type strain (SMP-2).</title>
        <authorList>
            <consortium name="US DOE Joint Genome Institute (JGI-PGF)"/>
            <person name="Ivanova N."/>
            <person name="Daum C."/>
            <person name="Lang E."/>
            <person name="Abt B."/>
            <person name="Kopitz M."/>
            <person name="Saunders E."/>
            <person name="Lapidus A."/>
            <person name="Lucas S."/>
            <person name="Glavina Del Rio T."/>
            <person name="Nolan M."/>
            <person name="Tice H."/>
            <person name="Copeland A."/>
            <person name="Cheng J.F."/>
            <person name="Chen F."/>
            <person name="Bruce D."/>
            <person name="Goodwin L."/>
            <person name="Pitluck S."/>
            <person name="Mavromatis K."/>
            <person name="Pati A."/>
            <person name="Mikhailova N."/>
            <person name="Chen A."/>
            <person name="Palaniappan K."/>
            <person name="Land M."/>
            <person name="Hauser L."/>
            <person name="Chang Y.J."/>
            <person name="Jeffries C.D."/>
            <person name="Detter J.C."/>
            <person name="Brettin T."/>
            <person name="Rohde M."/>
            <person name="Goker M."/>
            <person name="Bristow J."/>
            <person name="Markowitz V."/>
            <person name="Eisen J.A."/>
            <person name="Hugenholtz P."/>
            <person name="Kyrpides N.C."/>
            <person name="Klenk H.P."/>
        </authorList>
    </citation>
    <scope>NUCLEOTIDE SEQUENCE [LARGE SCALE GENOMIC DNA]</scope>
    <source>
        <strain evidence="4">DSM 14365 / CIP 107738 / JCM 11303 / AJ 13395 / SMP-2</strain>
    </source>
</reference>
<feature type="compositionally biased region" description="Gly residues" evidence="1">
    <location>
        <begin position="376"/>
        <end position="406"/>
    </location>
</feature>
<keyword evidence="2" id="KW-0732">Signal</keyword>
<dbReference type="EMBL" id="CP001804">
    <property type="protein sequence ID" value="ACY14631.1"/>
    <property type="molecule type" value="Genomic_DNA"/>
</dbReference>
<dbReference type="Proteomes" id="UP000001880">
    <property type="component" value="Chromosome"/>
</dbReference>
<feature type="compositionally biased region" description="Gly residues" evidence="1">
    <location>
        <begin position="290"/>
        <end position="299"/>
    </location>
</feature>
<feature type="signal peptide" evidence="2">
    <location>
        <begin position="1"/>
        <end position="19"/>
    </location>
</feature>
<dbReference type="AlphaFoldDB" id="D0LG29"/>
<gene>
    <name evidence="3" type="ordered locus">Hoch_2086</name>
</gene>
<feature type="compositionally biased region" description="Gly residues" evidence="1">
    <location>
        <begin position="340"/>
        <end position="350"/>
    </location>
</feature>